<reference evidence="2 3" key="1">
    <citation type="submission" date="2022-11" db="EMBL/GenBank/DDBJ databases">
        <title>Genome sequencing of Acetobacter type strain.</title>
        <authorList>
            <person name="Heo J."/>
            <person name="Lee D."/>
            <person name="Han B.-H."/>
            <person name="Hong S.-B."/>
            <person name="Kwon S.-W."/>
        </authorList>
    </citation>
    <scope>NUCLEOTIDE SEQUENCE [LARGE SCALE GENOMIC DNA]</scope>
    <source>
        <strain evidence="2 3">KACC 21253</strain>
    </source>
</reference>
<accession>A0ABT3QC51</accession>
<protein>
    <recommendedName>
        <fullName evidence="4">Iron uptake protein</fullName>
    </recommendedName>
</protein>
<keyword evidence="1" id="KW-0812">Transmembrane</keyword>
<dbReference type="EMBL" id="JAPIUZ010000001">
    <property type="protein sequence ID" value="MCX2562862.1"/>
    <property type="molecule type" value="Genomic_DNA"/>
</dbReference>
<feature type="transmembrane region" description="Helical" evidence="1">
    <location>
        <begin position="16"/>
        <end position="37"/>
    </location>
</feature>
<dbReference type="Proteomes" id="UP001301152">
    <property type="component" value="Unassembled WGS sequence"/>
</dbReference>
<organism evidence="2 3">
    <name type="scientific">Acetobacter thailandicus</name>
    <dbReference type="NCBI Taxonomy" id="1502842"/>
    <lineage>
        <taxon>Bacteria</taxon>
        <taxon>Pseudomonadati</taxon>
        <taxon>Pseudomonadota</taxon>
        <taxon>Alphaproteobacteria</taxon>
        <taxon>Acetobacterales</taxon>
        <taxon>Acetobacteraceae</taxon>
        <taxon>Acetobacter</taxon>
    </lineage>
</organism>
<evidence type="ECO:0008006" key="4">
    <source>
        <dbReference type="Google" id="ProtNLM"/>
    </source>
</evidence>
<evidence type="ECO:0000313" key="3">
    <source>
        <dbReference type="Proteomes" id="UP001301152"/>
    </source>
</evidence>
<feature type="transmembrane region" description="Helical" evidence="1">
    <location>
        <begin position="75"/>
        <end position="96"/>
    </location>
</feature>
<keyword evidence="1" id="KW-1133">Transmembrane helix</keyword>
<evidence type="ECO:0000313" key="2">
    <source>
        <dbReference type="EMBL" id="MCX2562862.1"/>
    </source>
</evidence>
<keyword evidence="1" id="KW-0472">Membrane</keyword>
<dbReference type="RefSeq" id="WP_086554777.1">
    <property type="nucleotide sequence ID" value="NZ_JAERKY010000003.1"/>
</dbReference>
<gene>
    <name evidence="2" type="ORF">OQ497_02600</name>
</gene>
<name>A0ABT3QC51_9PROT</name>
<sequence length="97" mass="10219">MTTTLSSRGWLPKVSAASLAGAVLTMGLTGVVGCLSGSDSMPRSMSAQFLMWLAVLVWVALLGSCFLFRSGRQAWLVLTGANILVWGVYVLARAAVL</sequence>
<feature type="transmembrane region" description="Helical" evidence="1">
    <location>
        <begin position="49"/>
        <end position="69"/>
    </location>
</feature>
<proteinExistence type="predicted"/>
<evidence type="ECO:0000256" key="1">
    <source>
        <dbReference type="SAM" id="Phobius"/>
    </source>
</evidence>
<keyword evidence="3" id="KW-1185">Reference proteome</keyword>
<comment type="caution">
    <text evidence="2">The sequence shown here is derived from an EMBL/GenBank/DDBJ whole genome shotgun (WGS) entry which is preliminary data.</text>
</comment>